<comment type="catalytic activity">
    <reaction evidence="1 10">
        <text>2 ATP = 3',3'-c-di-AMP + 2 diphosphate</text>
        <dbReference type="Rhea" id="RHEA:35655"/>
        <dbReference type="ChEBI" id="CHEBI:30616"/>
        <dbReference type="ChEBI" id="CHEBI:33019"/>
        <dbReference type="ChEBI" id="CHEBI:71500"/>
        <dbReference type="EC" id="2.7.7.85"/>
    </reaction>
</comment>
<dbReference type="GO" id="GO:0006171">
    <property type="term" value="P:cAMP biosynthetic process"/>
    <property type="evidence" value="ECO:0007669"/>
    <property type="project" value="InterPro"/>
</dbReference>
<comment type="caution">
    <text evidence="10">Lacks conserved residue(s) required for the propagation of feature annotation.</text>
</comment>
<dbReference type="PIRSF" id="PIRSF004793">
    <property type="entry name" value="UCP004793"/>
    <property type="match status" value="1"/>
</dbReference>
<reference key="1">
    <citation type="submission" date="2009-08" db="EMBL/GenBank/DDBJ databases">
        <title>The genome sequence of Spirochaeta thermophila DSM6192.</title>
        <authorList>
            <person name="Angelov A."/>
            <person name="Mientus M."/>
            <person name="Wittenberg S."/>
            <person name="Lehmann R."/>
            <person name="Liesegang H."/>
            <person name="Daniel R."/>
            <person name="Liebl W."/>
        </authorList>
    </citation>
    <scope>NUCLEOTIDE SEQUENCE</scope>
    <source>
        <strain>DSM 6192</strain>
    </source>
</reference>
<evidence type="ECO:0000256" key="6">
    <source>
        <dbReference type="ARBA" id="ARBA00022741"/>
    </source>
</evidence>
<comment type="similarity">
    <text evidence="10">Belongs to the adenylate cyclase family. DacA/CdaA subfamily.</text>
</comment>
<keyword evidence="5 10" id="KW-0548">Nucleotidyltransferase</keyword>
<dbReference type="RefSeq" id="WP_013314611.1">
    <property type="nucleotide sequence ID" value="NC_014484.1"/>
</dbReference>
<dbReference type="PROSITE" id="PS51794">
    <property type="entry name" value="DAC"/>
    <property type="match status" value="1"/>
</dbReference>
<dbReference type="HAMAP" id="MF_01499">
    <property type="entry name" value="DacA"/>
    <property type="match status" value="1"/>
</dbReference>
<feature type="transmembrane region" description="Helical" evidence="10">
    <location>
        <begin position="12"/>
        <end position="30"/>
    </location>
</feature>
<dbReference type="GO" id="GO:0005524">
    <property type="term" value="F:ATP binding"/>
    <property type="evidence" value="ECO:0007669"/>
    <property type="project" value="UniProtKB-UniRule"/>
</dbReference>
<name>E0RPJ0_WINT6</name>
<dbReference type="KEGG" id="sta:STHERM_c18370"/>
<dbReference type="InterPro" id="IPR050338">
    <property type="entry name" value="DisA"/>
</dbReference>
<dbReference type="PANTHER" id="PTHR34185:SF1">
    <property type="entry name" value="DIADENYLATE CYCLASE"/>
    <property type="match status" value="1"/>
</dbReference>
<dbReference type="HOGENOM" id="CLU_038561_0_1_12"/>
<keyword evidence="3 10" id="KW-0808">Transferase</keyword>
<dbReference type="GO" id="GO:0004016">
    <property type="term" value="F:adenylate cyclase activity"/>
    <property type="evidence" value="ECO:0007669"/>
    <property type="project" value="UniProtKB-UniRule"/>
</dbReference>
<evidence type="ECO:0000256" key="9">
    <source>
        <dbReference type="ARBA" id="ARBA00023136"/>
    </source>
</evidence>
<dbReference type="EC" id="2.7.7.85" evidence="10"/>
<evidence type="ECO:0000256" key="10">
    <source>
        <dbReference type="HAMAP-Rule" id="MF_01499"/>
    </source>
</evidence>
<evidence type="ECO:0000256" key="7">
    <source>
        <dbReference type="ARBA" id="ARBA00022840"/>
    </source>
</evidence>
<evidence type="ECO:0000313" key="12">
    <source>
        <dbReference type="EMBL" id="ADN02772.1"/>
    </source>
</evidence>
<evidence type="ECO:0000256" key="4">
    <source>
        <dbReference type="ARBA" id="ARBA00022692"/>
    </source>
</evidence>
<keyword evidence="2 10" id="KW-1003">Cell membrane</keyword>
<feature type="transmembrane region" description="Helical" evidence="10">
    <location>
        <begin position="42"/>
        <end position="59"/>
    </location>
</feature>
<dbReference type="GO" id="GO:0106408">
    <property type="term" value="F:diadenylate cyclase activity"/>
    <property type="evidence" value="ECO:0007669"/>
    <property type="project" value="UniProtKB-EC"/>
</dbReference>
<evidence type="ECO:0000313" key="13">
    <source>
        <dbReference type="Proteomes" id="UP000001296"/>
    </source>
</evidence>
<protein>
    <recommendedName>
        <fullName evidence="10">Diadenylate cyclase</fullName>
        <shortName evidence="10">DAC</shortName>
        <ecNumber evidence="10">2.7.7.85</ecNumber>
    </recommendedName>
    <alternativeName>
        <fullName evidence="10">Cyclic-di-AMP synthase</fullName>
        <shortName evidence="10">c-di-AMP synthase</shortName>
    </alternativeName>
</protein>
<dbReference type="SUPFAM" id="SSF143597">
    <property type="entry name" value="YojJ-like"/>
    <property type="match status" value="1"/>
</dbReference>
<comment type="subunit">
    <text evidence="10">Probably a homodimer.</text>
</comment>
<dbReference type="Pfam" id="PF02457">
    <property type="entry name" value="DAC"/>
    <property type="match status" value="1"/>
</dbReference>
<dbReference type="Gene3D" id="3.40.1700.10">
    <property type="entry name" value="DNA integrity scanning protein, DisA, N-terminal domain"/>
    <property type="match status" value="1"/>
</dbReference>
<evidence type="ECO:0000256" key="8">
    <source>
        <dbReference type="ARBA" id="ARBA00022989"/>
    </source>
</evidence>
<evidence type="ECO:0000256" key="5">
    <source>
        <dbReference type="ARBA" id="ARBA00022695"/>
    </source>
</evidence>
<evidence type="ECO:0000256" key="2">
    <source>
        <dbReference type="ARBA" id="ARBA00022475"/>
    </source>
</evidence>
<keyword evidence="10" id="KW-0997">Cell inner membrane</keyword>
<dbReference type="PaxDb" id="665571-STHERM_c18370"/>
<feature type="domain" description="DAC" evidence="11">
    <location>
        <begin position="83"/>
        <end position="239"/>
    </location>
</feature>
<keyword evidence="7 10" id="KW-0067">ATP-binding</keyword>
<comment type="function">
    <text evidence="10">Catalyzes the condensation of 2 ATP molecules into cyclic di-AMP (c-di-AMP), a second messenger used to regulate differing processes in different bacteria.</text>
</comment>
<dbReference type="InterPro" id="IPR034701">
    <property type="entry name" value="CdaA"/>
</dbReference>
<dbReference type="NCBIfam" id="TIGR00159">
    <property type="entry name" value="diadenylate cyclase CdaA"/>
    <property type="match status" value="1"/>
</dbReference>
<accession>E0RPJ0</accession>
<dbReference type="eggNOG" id="COG1624">
    <property type="taxonomic scope" value="Bacteria"/>
</dbReference>
<keyword evidence="9 10" id="KW-0472">Membrane</keyword>
<dbReference type="InterPro" id="IPR036888">
    <property type="entry name" value="DNA_integrity_DisA_N_sf"/>
</dbReference>
<dbReference type="InterPro" id="IPR003390">
    <property type="entry name" value="DNA_integrity_scan_DisA_N"/>
</dbReference>
<dbReference type="Proteomes" id="UP000001296">
    <property type="component" value="Chromosome"/>
</dbReference>
<reference evidence="12 13" key="2">
    <citation type="journal article" date="2010" name="J. Bacteriol.">
        <title>Genome sequence of the polysaccharide-degrading, thermophilic anaerobe Spirochaeta thermophila DSM 6192.</title>
        <authorList>
            <person name="Angelov A."/>
            <person name="Liebl S."/>
            <person name="Ballschmiter M."/>
            <person name="Bomeke M."/>
            <person name="Lehmann R."/>
            <person name="Liesegang H."/>
            <person name="Daniel R."/>
            <person name="Liebl W."/>
        </authorList>
    </citation>
    <scope>NUCLEOTIDE SEQUENCE [LARGE SCALE GENOMIC DNA]</scope>
    <source>
        <strain evidence="13">ATCC 49972 / DSM 6192 / RI 19.B1</strain>
    </source>
</reference>
<dbReference type="AlphaFoldDB" id="E0RPJ0"/>
<dbReference type="PANTHER" id="PTHR34185">
    <property type="entry name" value="DIADENYLATE CYCLASE"/>
    <property type="match status" value="1"/>
</dbReference>
<dbReference type="InterPro" id="IPR014046">
    <property type="entry name" value="C-di-AMP_synthase"/>
</dbReference>
<dbReference type="EMBL" id="CP001698">
    <property type="protein sequence ID" value="ADN02772.1"/>
    <property type="molecule type" value="Genomic_DNA"/>
</dbReference>
<feature type="transmembrane region" description="Helical" evidence="10">
    <location>
        <begin position="65"/>
        <end position="82"/>
    </location>
</feature>
<sequence length="265" mass="28908">MIETLKTLWDTVFLPLLDIGILAFLIYKTYELLLVTNALPVLRGLLFLGGLYLLAFVLGLSTLRWILSFLAPGLVLGVFVIFQPELRRIFTRLGQGQVFGLGARRYSLDIDAVLNAMEVLSAARRGALIVLSRSMSLRNAIETGIRLDAELSSSLLITIFGHDTPLHDGAVVIEKGRVVAAACFLPLSEQPQARRAFGARHRAALGLAEQSDAVVLVVSEETGALSLAYESKLLYDLSPEELRAVLAGLLGLPRERTRIEQGEGV</sequence>
<keyword evidence="4 10" id="KW-0812">Transmembrane</keyword>
<evidence type="ECO:0000259" key="11">
    <source>
        <dbReference type="PROSITE" id="PS51794"/>
    </source>
</evidence>
<gene>
    <name evidence="10" type="primary">dacA</name>
    <name evidence="12" type="ordered locus">STHERM_c18370</name>
</gene>
<keyword evidence="6 10" id="KW-0547">Nucleotide-binding</keyword>
<keyword evidence="8 10" id="KW-1133">Transmembrane helix</keyword>
<proteinExistence type="inferred from homology"/>
<evidence type="ECO:0000256" key="3">
    <source>
        <dbReference type="ARBA" id="ARBA00022679"/>
    </source>
</evidence>
<evidence type="ECO:0000256" key="1">
    <source>
        <dbReference type="ARBA" id="ARBA00000877"/>
    </source>
</evidence>
<organism evidence="12 13">
    <name type="scientific">Winmispira thermophila (strain ATCC 49972 / DSM 6192 / RI 19.B1)</name>
    <name type="common">Spirochaeta thermophila</name>
    <dbReference type="NCBI Taxonomy" id="665571"/>
    <lineage>
        <taxon>Bacteria</taxon>
        <taxon>Pseudomonadati</taxon>
        <taxon>Spirochaetota</taxon>
        <taxon>Spirochaetia</taxon>
        <taxon>Winmispirales</taxon>
        <taxon>Winmispiraceae</taxon>
        <taxon>Winmispira</taxon>
    </lineage>
</organism>